<dbReference type="PANTHER" id="PTHR10584:SF166">
    <property type="entry name" value="RIBOKINASE"/>
    <property type="match status" value="1"/>
</dbReference>
<dbReference type="InterPro" id="IPR011877">
    <property type="entry name" value="Ribokinase"/>
</dbReference>
<feature type="binding site" evidence="12">
    <location>
        <position position="246"/>
    </location>
    <ligand>
        <name>K(+)</name>
        <dbReference type="ChEBI" id="CHEBI:29103"/>
    </ligand>
</feature>
<evidence type="ECO:0000256" key="13">
    <source>
        <dbReference type="SAM" id="MobiDB-lite"/>
    </source>
</evidence>
<keyword evidence="11 12" id="KW-0119">Carbohydrate metabolism</keyword>
<comment type="function">
    <text evidence="12">Catalyzes the phosphorylation of ribose at O-5 in a reaction requiring ATP and magnesium. The resulting D-ribose-5-phosphate can then be used either for sythesis of nucleotides, histidine, and tryptophan, or as a component of the pentose phosphate pathway.</text>
</comment>
<gene>
    <name evidence="12" type="primary">rbsK</name>
    <name evidence="15" type="ORF">SAMN04489859_10911</name>
</gene>
<keyword evidence="8 12" id="KW-0067">ATP-binding</keyword>
<keyword evidence="4 12" id="KW-0808">Transferase</keyword>
<dbReference type="GO" id="GO:0004747">
    <property type="term" value="F:ribokinase activity"/>
    <property type="evidence" value="ECO:0007669"/>
    <property type="project" value="UniProtKB-UniRule"/>
</dbReference>
<sequence>MIIVFGSINVDLVSRVAEIARPGETVLAPGYETCFGGKGANQAVAAARVSDRRVVMVGAVGDDAFGRDCVANFAAHGVDTDAIHQVAAPTGLAFISVDQHGENAITVASGANTRIAAEWLDALPLDNRTICVMQMEVGMTENIACARRVRAAGGRVIVNFAPADPENDPQRVDELLQLADILVVNEIEAETIIRHGAGGVATPAALARRHGCDLVLTRGAQGVDWHGSDGAMLHCDAPATKVVDTTGAGDTFVGALAAALGAGEGLSQAMAQATVSASKTCTWQGAQPPQSHDGDPGPGAVDCH</sequence>
<dbReference type="GO" id="GO:0005829">
    <property type="term" value="C:cytosol"/>
    <property type="evidence" value="ECO:0007669"/>
    <property type="project" value="TreeGrafter"/>
</dbReference>
<dbReference type="AlphaFoldDB" id="A0A1H8PEN9"/>
<comment type="pathway">
    <text evidence="12">Carbohydrate metabolism; D-ribose degradation; D-ribose 5-phosphate from beta-D-ribopyranose: step 2/2.</text>
</comment>
<feature type="binding site" evidence="12">
    <location>
        <position position="280"/>
    </location>
    <ligand>
        <name>K(+)</name>
        <dbReference type="ChEBI" id="CHEBI:29103"/>
    </ligand>
</feature>
<feature type="binding site" evidence="12">
    <location>
        <begin position="217"/>
        <end position="222"/>
    </location>
    <ligand>
        <name>ATP</name>
        <dbReference type="ChEBI" id="CHEBI:30616"/>
    </ligand>
</feature>
<dbReference type="UniPathway" id="UPA00916">
    <property type="reaction ID" value="UER00889"/>
</dbReference>
<feature type="domain" description="Carbohydrate kinase PfkB" evidence="14">
    <location>
        <begin position="2"/>
        <end position="290"/>
    </location>
</feature>
<keyword evidence="10 12" id="KW-0630">Potassium</keyword>
<comment type="subcellular location">
    <subcellularLocation>
        <location evidence="12">Cytoplasm</location>
    </subcellularLocation>
</comment>
<keyword evidence="5 12" id="KW-0479">Metal-binding</keyword>
<evidence type="ECO:0000256" key="4">
    <source>
        <dbReference type="ARBA" id="ARBA00022679"/>
    </source>
</evidence>
<evidence type="ECO:0000256" key="5">
    <source>
        <dbReference type="ARBA" id="ARBA00022723"/>
    </source>
</evidence>
<dbReference type="GO" id="GO:0005524">
    <property type="term" value="F:ATP binding"/>
    <property type="evidence" value="ECO:0007669"/>
    <property type="project" value="UniProtKB-UniRule"/>
</dbReference>
<accession>A0A1H8PEN9</accession>
<dbReference type="STRING" id="34002.SAMN04489859_10911"/>
<feature type="binding site" evidence="12">
    <location>
        <begin position="37"/>
        <end position="41"/>
    </location>
    <ligand>
        <name>substrate</name>
    </ligand>
</feature>
<evidence type="ECO:0000259" key="14">
    <source>
        <dbReference type="Pfam" id="PF00294"/>
    </source>
</evidence>
<feature type="active site" description="Proton acceptor" evidence="12">
    <location>
        <position position="250"/>
    </location>
</feature>
<feature type="binding site" evidence="12">
    <location>
        <position position="136"/>
    </location>
    <ligand>
        <name>substrate</name>
    </ligand>
</feature>
<comment type="similarity">
    <text evidence="1">Belongs to the carbohydrate kinase pfkB family.</text>
</comment>
<feature type="binding site" evidence="12">
    <location>
        <position position="185"/>
    </location>
    <ligand>
        <name>ATP</name>
        <dbReference type="ChEBI" id="CHEBI:30616"/>
    </ligand>
</feature>
<dbReference type="OrthoDB" id="9792663at2"/>
<feature type="binding site" evidence="12">
    <location>
        <position position="283"/>
    </location>
    <ligand>
        <name>K(+)</name>
        <dbReference type="ChEBI" id="CHEBI:29103"/>
    </ligand>
</feature>
<feature type="binding site" evidence="12">
    <location>
        <position position="244"/>
    </location>
    <ligand>
        <name>K(+)</name>
        <dbReference type="ChEBI" id="CHEBI:29103"/>
    </ligand>
</feature>
<dbReference type="EMBL" id="FODE01000091">
    <property type="protein sequence ID" value="SEO40013.1"/>
    <property type="molecule type" value="Genomic_DNA"/>
</dbReference>
<comment type="caution">
    <text evidence="12">Lacks conserved residue(s) required for the propagation of feature annotation.</text>
</comment>
<evidence type="ECO:0000256" key="2">
    <source>
        <dbReference type="ARBA" id="ARBA00012035"/>
    </source>
</evidence>
<keyword evidence="12" id="KW-0963">Cytoplasm</keyword>
<dbReference type="InterPro" id="IPR002173">
    <property type="entry name" value="Carboh/pur_kinase_PfkB_CS"/>
</dbReference>
<dbReference type="InterPro" id="IPR002139">
    <property type="entry name" value="Ribo/fructo_kinase"/>
</dbReference>
<name>A0A1H8PEN9_9RHOB</name>
<evidence type="ECO:0000256" key="11">
    <source>
        <dbReference type="ARBA" id="ARBA00023277"/>
    </source>
</evidence>
<protein>
    <recommendedName>
        <fullName evidence="3 12">Ribokinase</fullName>
        <shortName evidence="12">RK</shortName>
        <ecNumber evidence="2 12">2.7.1.15</ecNumber>
    </recommendedName>
</protein>
<organism evidence="15 16">
    <name type="scientific">Paracoccus alcaliphilus</name>
    <dbReference type="NCBI Taxonomy" id="34002"/>
    <lineage>
        <taxon>Bacteria</taxon>
        <taxon>Pseudomonadati</taxon>
        <taxon>Pseudomonadota</taxon>
        <taxon>Alphaproteobacteria</taxon>
        <taxon>Rhodobacterales</taxon>
        <taxon>Paracoccaceae</taxon>
        <taxon>Paracoccus</taxon>
    </lineage>
</organism>
<dbReference type="GO" id="GO:0046872">
    <property type="term" value="F:metal ion binding"/>
    <property type="evidence" value="ECO:0007669"/>
    <property type="project" value="UniProtKB-KW"/>
</dbReference>
<feature type="binding site" evidence="12">
    <location>
        <begin position="9"/>
        <end position="11"/>
    </location>
    <ligand>
        <name>substrate</name>
    </ligand>
</feature>
<evidence type="ECO:0000256" key="7">
    <source>
        <dbReference type="ARBA" id="ARBA00022777"/>
    </source>
</evidence>
<evidence type="ECO:0000256" key="6">
    <source>
        <dbReference type="ARBA" id="ARBA00022741"/>
    </source>
</evidence>
<evidence type="ECO:0000256" key="8">
    <source>
        <dbReference type="ARBA" id="ARBA00022840"/>
    </source>
</evidence>
<comment type="similarity">
    <text evidence="12">Belongs to the carbohydrate kinase PfkB family. Ribokinase subfamily.</text>
</comment>
<dbReference type="PANTHER" id="PTHR10584">
    <property type="entry name" value="SUGAR KINASE"/>
    <property type="match status" value="1"/>
</dbReference>
<evidence type="ECO:0000256" key="3">
    <source>
        <dbReference type="ARBA" id="ARBA00016943"/>
    </source>
</evidence>
<keyword evidence="9 12" id="KW-0460">Magnesium</keyword>
<dbReference type="GO" id="GO:0019303">
    <property type="term" value="P:D-ribose catabolic process"/>
    <property type="evidence" value="ECO:0007669"/>
    <property type="project" value="UniProtKB-UniRule"/>
</dbReference>
<dbReference type="PRINTS" id="PR00990">
    <property type="entry name" value="RIBOKINASE"/>
</dbReference>
<comment type="cofactor">
    <cofactor evidence="12">
        <name>Mg(2+)</name>
        <dbReference type="ChEBI" id="CHEBI:18420"/>
    </cofactor>
    <text evidence="12">Requires a divalent cation, most likely magnesium in vivo, as an electrophilic catalyst to aid phosphoryl group transfer. It is the chelate of the metal and the nucleotide that is the actual substrate.</text>
</comment>
<dbReference type="SUPFAM" id="SSF53613">
    <property type="entry name" value="Ribokinase-like"/>
    <property type="match status" value="1"/>
</dbReference>
<feature type="binding site" evidence="12">
    <location>
        <position position="250"/>
    </location>
    <ligand>
        <name>substrate</name>
    </ligand>
</feature>
<dbReference type="RefSeq" id="WP_090618024.1">
    <property type="nucleotide sequence ID" value="NZ_CP067127.1"/>
</dbReference>
<evidence type="ECO:0000256" key="10">
    <source>
        <dbReference type="ARBA" id="ARBA00022958"/>
    </source>
</evidence>
<evidence type="ECO:0000313" key="15">
    <source>
        <dbReference type="EMBL" id="SEO40013.1"/>
    </source>
</evidence>
<evidence type="ECO:0000256" key="1">
    <source>
        <dbReference type="ARBA" id="ARBA00005380"/>
    </source>
</evidence>
<comment type="activity regulation">
    <text evidence="12">Activated by a monovalent cation that binds near, but not in, the active site. The most likely occupant of the site in vivo is potassium. Ion binding induces a conformational change that may alter substrate affinity.</text>
</comment>
<dbReference type="CDD" id="cd01174">
    <property type="entry name" value="ribokinase"/>
    <property type="match status" value="1"/>
</dbReference>
<keyword evidence="16" id="KW-1185">Reference proteome</keyword>
<evidence type="ECO:0000313" key="16">
    <source>
        <dbReference type="Proteomes" id="UP000199054"/>
    </source>
</evidence>
<keyword evidence="6 12" id="KW-0547">Nucleotide-binding</keyword>
<feature type="binding site" evidence="12">
    <location>
        <position position="285"/>
    </location>
    <ligand>
        <name>K(+)</name>
        <dbReference type="ChEBI" id="CHEBI:29103"/>
    </ligand>
</feature>
<dbReference type="Proteomes" id="UP000199054">
    <property type="component" value="Unassembled WGS sequence"/>
</dbReference>
<dbReference type="HAMAP" id="MF_01987">
    <property type="entry name" value="Ribokinase"/>
    <property type="match status" value="1"/>
</dbReference>
<dbReference type="Gene3D" id="3.40.1190.20">
    <property type="match status" value="1"/>
</dbReference>
<dbReference type="InterPro" id="IPR029056">
    <property type="entry name" value="Ribokinase-like"/>
</dbReference>
<keyword evidence="7 12" id="KW-0418">Kinase</keyword>
<comment type="subunit">
    <text evidence="12">Homodimer.</text>
</comment>
<dbReference type="PROSITE" id="PS00584">
    <property type="entry name" value="PFKB_KINASES_2"/>
    <property type="match status" value="1"/>
</dbReference>
<evidence type="ECO:0000256" key="9">
    <source>
        <dbReference type="ARBA" id="ARBA00022842"/>
    </source>
</evidence>
<proteinExistence type="inferred from homology"/>
<reference evidence="15 16" key="1">
    <citation type="submission" date="2016-10" db="EMBL/GenBank/DDBJ databases">
        <authorList>
            <person name="de Groot N.N."/>
        </authorList>
    </citation>
    <scope>NUCLEOTIDE SEQUENCE [LARGE SCALE GENOMIC DNA]</scope>
    <source>
        <strain evidence="15 16">DSM 8512</strain>
    </source>
</reference>
<feature type="binding site" evidence="12">
    <location>
        <begin position="249"/>
        <end position="250"/>
    </location>
    <ligand>
        <name>ATP</name>
        <dbReference type="ChEBI" id="CHEBI:30616"/>
    </ligand>
</feature>
<feature type="region of interest" description="Disordered" evidence="13">
    <location>
        <begin position="282"/>
        <end position="304"/>
    </location>
</feature>
<dbReference type="EC" id="2.7.1.15" evidence="2 12"/>
<dbReference type="Pfam" id="PF00294">
    <property type="entry name" value="PfkB"/>
    <property type="match status" value="1"/>
</dbReference>
<evidence type="ECO:0000256" key="12">
    <source>
        <dbReference type="HAMAP-Rule" id="MF_01987"/>
    </source>
</evidence>
<comment type="catalytic activity">
    <reaction evidence="12">
        <text>D-ribose + ATP = D-ribose 5-phosphate + ADP + H(+)</text>
        <dbReference type="Rhea" id="RHEA:13697"/>
        <dbReference type="ChEBI" id="CHEBI:15378"/>
        <dbReference type="ChEBI" id="CHEBI:30616"/>
        <dbReference type="ChEBI" id="CHEBI:47013"/>
        <dbReference type="ChEBI" id="CHEBI:78346"/>
        <dbReference type="ChEBI" id="CHEBI:456216"/>
        <dbReference type="EC" id="2.7.1.15"/>
    </reaction>
</comment>
<dbReference type="InterPro" id="IPR011611">
    <property type="entry name" value="PfkB_dom"/>
</dbReference>